<dbReference type="EMBL" id="JAAXOT010000028">
    <property type="protein sequence ID" value="NKY60798.1"/>
    <property type="molecule type" value="Genomic_DNA"/>
</dbReference>
<evidence type="ECO:0000313" key="2">
    <source>
        <dbReference type="Proteomes" id="UP000570678"/>
    </source>
</evidence>
<name>A0A846YTH2_9NOCA</name>
<reference evidence="1 2" key="1">
    <citation type="submission" date="2020-04" db="EMBL/GenBank/DDBJ databases">
        <title>MicrobeNet Type strains.</title>
        <authorList>
            <person name="Nicholson A.C."/>
        </authorList>
    </citation>
    <scope>NUCLEOTIDE SEQUENCE [LARGE SCALE GENOMIC DNA]</scope>
    <source>
        <strain evidence="1 2">JCM 3332</strain>
    </source>
</reference>
<evidence type="ECO:0000313" key="1">
    <source>
        <dbReference type="EMBL" id="NKY60798.1"/>
    </source>
</evidence>
<dbReference type="AlphaFoldDB" id="A0A846YTH2"/>
<gene>
    <name evidence="1" type="ORF">HGA15_32610</name>
</gene>
<dbReference type="Proteomes" id="UP000570678">
    <property type="component" value="Unassembled WGS sequence"/>
</dbReference>
<comment type="caution">
    <text evidence="1">The sequence shown here is derived from an EMBL/GenBank/DDBJ whole genome shotgun (WGS) entry which is preliminary data.</text>
</comment>
<organism evidence="1 2">
    <name type="scientific">Nocardia flavorosea</name>
    <dbReference type="NCBI Taxonomy" id="53429"/>
    <lineage>
        <taxon>Bacteria</taxon>
        <taxon>Bacillati</taxon>
        <taxon>Actinomycetota</taxon>
        <taxon>Actinomycetes</taxon>
        <taxon>Mycobacteriales</taxon>
        <taxon>Nocardiaceae</taxon>
        <taxon>Nocardia</taxon>
    </lineage>
</organism>
<accession>A0A846YTH2</accession>
<proteinExistence type="predicted"/>
<protein>
    <submittedName>
        <fullName evidence="1">Uncharacterized protein</fullName>
    </submittedName>
</protein>
<sequence length="70" mass="7671">MARIDNGAWLAYPNVGDQPGAGGDAFEVRYFGNDDLSELRALRYSNDNPGFRALYMAPGESILEAEENSD</sequence>
<dbReference type="RefSeq" id="WP_062979887.1">
    <property type="nucleotide sequence ID" value="NZ_JAAXOT010000028.1"/>
</dbReference>
<keyword evidence="2" id="KW-1185">Reference proteome</keyword>